<accession>A0A6L2L6Q5</accession>
<dbReference type="PROSITE" id="PS50076">
    <property type="entry name" value="DNAJ_2"/>
    <property type="match status" value="1"/>
</dbReference>
<reference evidence="2" key="1">
    <citation type="journal article" date="2019" name="Sci. Rep.">
        <title>Draft genome of Tanacetum cinerariifolium, the natural source of mosquito coil.</title>
        <authorList>
            <person name="Yamashiro T."/>
            <person name="Shiraishi A."/>
            <person name="Satake H."/>
            <person name="Nakayama K."/>
        </authorList>
    </citation>
    <scope>NUCLEOTIDE SEQUENCE</scope>
</reference>
<dbReference type="AlphaFoldDB" id="A0A6L2L6Q5"/>
<dbReference type="PANTHER" id="PTHR45286">
    <property type="entry name" value="CHAPERONE DNAJ-DOMAIN SUPERFAMILY PROTEIN"/>
    <property type="match status" value="1"/>
</dbReference>
<name>A0A6L2L6Q5_TANCI</name>
<dbReference type="Pfam" id="PF00226">
    <property type="entry name" value="DnaJ"/>
    <property type="match status" value="1"/>
</dbReference>
<organism evidence="2">
    <name type="scientific">Tanacetum cinerariifolium</name>
    <name type="common">Dalmatian daisy</name>
    <name type="synonym">Chrysanthemum cinerariifolium</name>
    <dbReference type="NCBI Taxonomy" id="118510"/>
    <lineage>
        <taxon>Eukaryota</taxon>
        <taxon>Viridiplantae</taxon>
        <taxon>Streptophyta</taxon>
        <taxon>Embryophyta</taxon>
        <taxon>Tracheophyta</taxon>
        <taxon>Spermatophyta</taxon>
        <taxon>Magnoliopsida</taxon>
        <taxon>eudicotyledons</taxon>
        <taxon>Gunneridae</taxon>
        <taxon>Pentapetalae</taxon>
        <taxon>asterids</taxon>
        <taxon>campanulids</taxon>
        <taxon>Asterales</taxon>
        <taxon>Asteraceae</taxon>
        <taxon>Asteroideae</taxon>
        <taxon>Anthemideae</taxon>
        <taxon>Anthemidinae</taxon>
        <taxon>Tanacetum</taxon>
    </lineage>
</organism>
<dbReference type="CDD" id="cd06257">
    <property type="entry name" value="DnaJ"/>
    <property type="match status" value="1"/>
</dbReference>
<dbReference type="PRINTS" id="PR00625">
    <property type="entry name" value="JDOMAIN"/>
</dbReference>
<proteinExistence type="predicted"/>
<dbReference type="PANTHER" id="PTHR45286:SF1">
    <property type="entry name" value="CHAPERONE DNAJ-DOMAIN SUPERFAMILY PROTEIN"/>
    <property type="match status" value="1"/>
</dbReference>
<dbReference type="InterPro" id="IPR036869">
    <property type="entry name" value="J_dom_sf"/>
</dbReference>
<dbReference type="SUPFAM" id="SSF46565">
    <property type="entry name" value="Chaperone J-domain"/>
    <property type="match status" value="1"/>
</dbReference>
<dbReference type="EMBL" id="BKCJ010003845">
    <property type="protein sequence ID" value="GEU57521.1"/>
    <property type="molecule type" value="Genomic_DNA"/>
</dbReference>
<dbReference type="InterPro" id="IPR018253">
    <property type="entry name" value="DnaJ_domain_CS"/>
</dbReference>
<gene>
    <name evidence="2" type="ORF">Tci_029499</name>
</gene>
<comment type="caution">
    <text evidence="2">The sequence shown here is derived from an EMBL/GenBank/DDBJ whole genome shotgun (WGS) entry which is preliminary data.</text>
</comment>
<evidence type="ECO:0000313" key="2">
    <source>
        <dbReference type="EMBL" id="GEU57521.1"/>
    </source>
</evidence>
<dbReference type="Gene3D" id="1.10.287.110">
    <property type="entry name" value="DnaJ domain"/>
    <property type="match status" value="1"/>
</dbReference>
<feature type="domain" description="J" evidence="1">
    <location>
        <begin position="49"/>
        <end position="111"/>
    </location>
</feature>
<dbReference type="SMART" id="SM00271">
    <property type="entry name" value="DnaJ"/>
    <property type="match status" value="1"/>
</dbReference>
<sequence>MAVHRSLMSTLCGRTLISSRIDNITTRMRMMSTSGDDSSVEPPELSGKNAYVILGVSESCSNKEIKDQFRKLAKQTHPDRSKFPHHQFIQILAAYQILSDTEKRAHYDRYLFSQKVVVQKRSGQGSPMYTYESYETTEKPMEVVEWLKWYRYAINEIVSERRMVDGTGYFDVLENDFYSAINAAYYGPVIESMDFLPDCFEADERSVPGTPEVLHLVSGRDVFGKVCIAKKVLELSHVENQQLPSPQSVSLKVTYTHHDSGTQNRSEETQNRTNDYNTCDAYKDLELHVAGKIVAVANRVRPKMHTTGVSNEDCEDRIHVYLNLHEDQMFSGDESNKDTEEDAVASRSRMLLGTINGLGTSGEEGSCFVHNNCGIKTHVVMIHRTLLVKHMHWYQLGEKASVCECRCTRAMLPPSKYWLFKPRSGSHDIGGWYVETYGKDNKGKIVLTQRYWDGIDLAEPHERRVHPAIYLLALAYRTLDLEDIKRKKQTFRDLAEGKMSKMYNWCKKLI</sequence>
<dbReference type="PROSITE" id="PS00636">
    <property type="entry name" value="DNAJ_1"/>
    <property type="match status" value="1"/>
</dbReference>
<protein>
    <recommendedName>
        <fullName evidence="1">J domain-containing protein</fullName>
    </recommendedName>
</protein>
<evidence type="ECO:0000259" key="1">
    <source>
        <dbReference type="PROSITE" id="PS50076"/>
    </source>
</evidence>
<dbReference type="InterPro" id="IPR001623">
    <property type="entry name" value="DnaJ_domain"/>
</dbReference>